<protein>
    <recommendedName>
        <fullName evidence="8">Major facilitator superfamily (MFS) profile domain-containing protein</fullName>
    </recommendedName>
</protein>
<dbReference type="InterPro" id="IPR036259">
    <property type="entry name" value="MFS_trans_sf"/>
</dbReference>
<keyword evidence="10" id="KW-1185">Reference proteome</keyword>
<dbReference type="GO" id="GO:0015174">
    <property type="term" value="F:basic amino acid transmembrane transporter activity"/>
    <property type="evidence" value="ECO:0007669"/>
    <property type="project" value="TreeGrafter"/>
</dbReference>
<feature type="transmembrane region" description="Helical" evidence="7">
    <location>
        <begin position="183"/>
        <end position="201"/>
    </location>
</feature>
<name>A0A409WTL0_9AGAR</name>
<feature type="transmembrane region" description="Helical" evidence="7">
    <location>
        <begin position="282"/>
        <end position="300"/>
    </location>
</feature>
<gene>
    <name evidence="9" type="ORF">CVT26_014380</name>
</gene>
<accession>A0A409WTL0</accession>
<feature type="transmembrane region" description="Helical" evidence="7">
    <location>
        <begin position="418"/>
        <end position="441"/>
    </location>
</feature>
<dbReference type="EMBL" id="NHYE01004820">
    <property type="protein sequence ID" value="PPQ81848.1"/>
    <property type="molecule type" value="Genomic_DNA"/>
</dbReference>
<feature type="transmembrane region" description="Helical" evidence="7">
    <location>
        <begin position="121"/>
        <end position="140"/>
    </location>
</feature>
<dbReference type="Proteomes" id="UP000284706">
    <property type="component" value="Unassembled WGS sequence"/>
</dbReference>
<dbReference type="InterPro" id="IPR011701">
    <property type="entry name" value="MFS"/>
</dbReference>
<dbReference type="GO" id="GO:0012505">
    <property type="term" value="C:endomembrane system"/>
    <property type="evidence" value="ECO:0007669"/>
    <property type="project" value="UniProtKB-SubCell"/>
</dbReference>
<evidence type="ECO:0000256" key="7">
    <source>
        <dbReference type="SAM" id="Phobius"/>
    </source>
</evidence>
<evidence type="ECO:0000256" key="4">
    <source>
        <dbReference type="ARBA" id="ARBA00022989"/>
    </source>
</evidence>
<dbReference type="Pfam" id="PF07690">
    <property type="entry name" value="MFS_1"/>
    <property type="match status" value="1"/>
</dbReference>
<evidence type="ECO:0000313" key="9">
    <source>
        <dbReference type="EMBL" id="PPQ81848.1"/>
    </source>
</evidence>
<dbReference type="PANTHER" id="PTHR23501">
    <property type="entry name" value="MAJOR FACILITATOR SUPERFAMILY"/>
    <property type="match status" value="1"/>
</dbReference>
<keyword evidence="5 7" id="KW-0472">Membrane</keyword>
<feature type="transmembrane region" description="Helical" evidence="7">
    <location>
        <begin position="384"/>
        <end position="406"/>
    </location>
</feature>
<proteinExistence type="predicted"/>
<evidence type="ECO:0000256" key="5">
    <source>
        <dbReference type="ARBA" id="ARBA00023136"/>
    </source>
</evidence>
<evidence type="ECO:0000256" key="2">
    <source>
        <dbReference type="ARBA" id="ARBA00022448"/>
    </source>
</evidence>
<feature type="transmembrane region" description="Helical" evidence="7">
    <location>
        <begin position="90"/>
        <end position="109"/>
    </location>
</feature>
<reference evidence="9 10" key="1">
    <citation type="journal article" date="2018" name="Evol. Lett.">
        <title>Horizontal gene cluster transfer increased hallucinogenic mushroom diversity.</title>
        <authorList>
            <person name="Reynolds H.T."/>
            <person name="Vijayakumar V."/>
            <person name="Gluck-Thaler E."/>
            <person name="Korotkin H.B."/>
            <person name="Matheny P.B."/>
            <person name="Slot J.C."/>
        </authorList>
    </citation>
    <scope>NUCLEOTIDE SEQUENCE [LARGE SCALE GENOMIC DNA]</scope>
    <source>
        <strain evidence="9 10">SRW20</strain>
    </source>
</reference>
<dbReference type="STRING" id="231916.A0A409WTL0"/>
<dbReference type="GO" id="GO:0000329">
    <property type="term" value="C:fungal-type vacuole membrane"/>
    <property type="evidence" value="ECO:0007669"/>
    <property type="project" value="TreeGrafter"/>
</dbReference>
<organism evidence="9 10">
    <name type="scientific">Gymnopilus dilepis</name>
    <dbReference type="NCBI Taxonomy" id="231916"/>
    <lineage>
        <taxon>Eukaryota</taxon>
        <taxon>Fungi</taxon>
        <taxon>Dikarya</taxon>
        <taxon>Basidiomycota</taxon>
        <taxon>Agaricomycotina</taxon>
        <taxon>Agaricomycetes</taxon>
        <taxon>Agaricomycetidae</taxon>
        <taxon>Agaricales</taxon>
        <taxon>Agaricineae</taxon>
        <taxon>Hymenogastraceae</taxon>
        <taxon>Gymnopilus</taxon>
    </lineage>
</organism>
<feature type="transmembrane region" description="Helical" evidence="7">
    <location>
        <begin position="353"/>
        <end position="377"/>
    </location>
</feature>
<feature type="transmembrane region" description="Helical" evidence="7">
    <location>
        <begin position="453"/>
        <end position="475"/>
    </location>
</feature>
<evidence type="ECO:0000313" key="10">
    <source>
        <dbReference type="Proteomes" id="UP000284706"/>
    </source>
</evidence>
<keyword evidence="3 7" id="KW-0812">Transmembrane</keyword>
<dbReference type="PROSITE" id="PS50850">
    <property type="entry name" value="MFS"/>
    <property type="match status" value="1"/>
</dbReference>
<dbReference type="PANTHER" id="PTHR23501:SF191">
    <property type="entry name" value="VACUOLAR BASIC AMINO ACID TRANSPORTER 4"/>
    <property type="match status" value="1"/>
</dbReference>
<feature type="transmembrane region" description="Helical" evidence="7">
    <location>
        <begin position="251"/>
        <end position="270"/>
    </location>
</feature>
<dbReference type="InParanoid" id="A0A409WTL0"/>
<dbReference type="Gene3D" id="1.20.1250.20">
    <property type="entry name" value="MFS general substrate transporter like domains"/>
    <property type="match status" value="1"/>
</dbReference>
<feature type="transmembrane region" description="Helical" evidence="7">
    <location>
        <begin position="53"/>
        <end position="78"/>
    </location>
</feature>
<sequence>MSVERRPPSLETSSLLQERPPSYHSTDDVNEPPSPTISEPDEQPINKFSRADICWILAGLWSGVLLGAFDGTVVATLLTPIGSEFNASNQSSYIGTAYLLSVCCFTPLYGRLADILGRKGAMLLALSLFGSGTIFCGFAQSMNALIAARAVAGMGGGGVMTVSSIAVTDLIPLKQRGLYQGMANILFGLGAGAGGPLGGWVNDTFGWRSAFYMQTPVLLFSFVLVATKVNIKLPEEVQNQRLLDKLRRIDYLGSLTLVGAVGCLLLGFSLKSTEEMPWTDPAILGLLISSVIFGLLFVLTEKYWAPFPVMPLRLVTQRTPLAVSLSNLLTSMSAFSMLYNAPLYFSAVRLNSAAVAGLHLLPHSVAISTGSVFAGWIMRRTGKLYTLTVVSSLMCIMASVSASLWNEHSSSLHLWVDLIPQGFGMASFITSTLIAMIANVYKEDMAVATGITYLFRTTGQVLGVSLSGAILQAVLLQKLRLRIHGPDSEQIIYDIRHTAQIIPSLEPHLRKAAVDSYADALRVVFISQAVVSFLGFLACLPIQESRLPGTQQEQEEHYRQQNAERGLEND</sequence>
<feature type="domain" description="Major facilitator superfamily (MFS) profile" evidence="8">
    <location>
        <begin position="56"/>
        <end position="547"/>
    </location>
</feature>
<feature type="region of interest" description="Disordered" evidence="6">
    <location>
        <begin position="549"/>
        <end position="570"/>
    </location>
</feature>
<dbReference type="GO" id="GO:0005886">
    <property type="term" value="C:plasma membrane"/>
    <property type="evidence" value="ECO:0007669"/>
    <property type="project" value="TreeGrafter"/>
</dbReference>
<keyword evidence="2" id="KW-0813">Transport</keyword>
<feature type="region of interest" description="Disordered" evidence="6">
    <location>
        <begin position="1"/>
        <end position="43"/>
    </location>
</feature>
<dbReference type="AlphaFoldDB" id="A0A409WTL0"/>
<feature type="transmembrane region" description="Helical" evidence="7">
    <location>
        <begin position="321"/>
        <end position="341"/>
    </location>
</feature>
<feature type="transmembrane region" description="Helical" evidence="7">
    <location>
        <begin position="520"/>
        <end position="542"/>
    </location>
</feature>
<feature type="transmembrane region" description="Helical" evidence="7">
    <location>
        <begin position="146"/>
        <end position="171"/>
    </location>
</feature>
<keyword evidence="4 7" id="KW-1133">Transmembrane helix</keyword>
<dbReference type="InterPro" id="IPR020846">
    <property type="entry name" value="MFS_dom"/>
</dbReference>
<comment type="caution">
    <text evidence="9">The sequence shown here is derived from an EMBL/GenBank/DDBJ whole genome shotgun (WGS) entry which is preliminary data.</text>
</comment>
<dbReference type="Gene3D" id="1.20.1720.10">
    <property type="entry name" value="Multidrug resistance protein D"/>
    <property type="match status" value="1"/>
</dbReference>
<dbReference type="FunCoup" id="A0A409WTL0">
    <property type="interactions" value="18"/>
</dbReference>
<evidence type="ECO:0000259" key="8">
    <source>
        <dbReference type="PROSITE" id="PS50850"/>
    </source>
</evidence>
<evidence type="ECO:0000256" key="3">
    <source>
        <dbReference type="ARBA" id="ARBA00022692"/>
    </source>
</evidence>
<feature type="transmembrane region" description="Helical" evidence="7">
    <location>
        <begin position="213"/>
        <end position="231"/>
    </location>
</feature>
<comment type="subcellular location">
    <subcellularLocation>
        <location evidence="1">Endomembrane system</location>
        <topology evidence="1">Multi-pass membrane protein</topology>
    </subcellularLocation>
</comment>
<evidence type="ECO:0000256" key="1">
    <source>
        <dbReference type="ARBA" id="ARBA00004127"/>
    </source>
</evidence>
<evidence type="ECO:0000256" key="6">
    <source>
        <dbReference type="SAM" id="MobiDB-lite"/>
    </source>
</evidence>
<dbReference type="SUPFAM" id="SSF103473">
    <property type="entry name" value="MFS general substrate transporter"/>
    <property type="match status" value="1"/>
</dbReference>
<dbReference type="OrthoDB" id="3437016at2759"/>